<feature type="chain" id="PRO_5012350184" evidence="2">
    <location>
        <begin position="20"/>
        <end position="150"/>
    </location>
</feature>
<organism evidence="3 4">
    <name type="scientific">Thalassospira mesophila</name>
    <dbReference type="NCBI Taxonomy" id="1293891"/>
    <lineage>
        <taxon>Bacteria</taxon>
        <taxon>Pseudomonadati</taxon>
        <taxon>Pseudomonadota</taxon>
        <taxon>Alphaproteobacteria</taxon>
        <taxon>Rhodospirillales</taxon>
        <taxon>Thalassospiraceae</taxon>
        <taxon>Thalassospira</taxon>
    </lineage>
</organism>
<feature type="region of interest" description="Disordered" evidence="1">
    <location>
        <begin position="130"/>
        <end position="150"/>
    </location>
</feature>
<protein>
    <submittedName>
        <fullName evidence="3">Cellulase</fullName>
    </submittedName>
</protein>
<evidence type="ECO:0000313" key="4">
    <source>
        <dbReference type="Proteomes" id="UP000193391"/>
    </source>
</evidence>
<gene>
    <name evidence="3" type="ORF">TMES_08455</name>
</gene>
<sequence length="150" mass="16266">MKAKSLLVTAVMAGSFVMAAQPAAYALDYRKAQVAELQGLDKITARISTFKVPVGQSVTFGSLTITVDACYRTPPEERPESAGFLKIMDHRSEDKTDVEVFDGWMFASTPGLSALEHPVYDVWIKECLEPGDEDVTPSDAPSPAQPQDNG</sequence>
<dbReference type="EMBL" id="JFKA01000003">
    <property type="protein sequence ID" value="OSQ38805.1"/>
    <property type="molecule type" value="Genomic_DNA"/>
</dbReference>
<name>A0A1Y2L127_9PROT</name>
<dbReference type="InterPro" id="IPR019225">
    <property type="entry name" value="DUF2155"/>
</dbReference>
<keyword evidence="4" id="KW-1185">Reference proteome</keyword>
<dbReference type="RefSeq" id="WP_085581475.1">
    <property type="nucleotide sequence ID" value="NZ_JFKA01000003.1"/>
</dbReference>
<accession>A0A1Y2L127</accession>
<proteinExistence type="predicted"/>
<dbReference type="Pfam" id="PF09923">
    <property type="entry name" value="DUF2155"/>
    <property type="match status" value="1"/>
</dbReference>
<dbReference type="Proteomes" id="UP000193391">
    <property type="component" value="Unassembled WGS sequence"/>
</dbReference>
<reference evidence="3 4" key="1">
    <citation type="submission" date="2014-03" db="EMBL/GenBank/DDBJ databases">
        <title>The draft genome sequence of Thalassospira mesophila JCM 18969.</title>
        <authorList>
            <person name="Lai Q."/>
            <person name="Shao Z."/>
        </authorList>
    </citation>
    <scope>NUCLEOTIDE SEQUENCE [LARGE SCALE GENOMIC DNA]</scope>
    <source>
        <strain evidence="3 4">JCM 18969</strain>
    </source>
</reference>
<evidence type="ECO:0000313" key="3">
    <source>
        <dbReference type="EMBL" id="OSQ38805.1"/>
    </source>
</evidence>
<keyword evidence="2" id="KW-0732">Signal</keyword>
<dbReference type="AlphaFoldDB" id="A0A1Y2L127"/>
<dbReference type="OrthoDB" id="9810376at2"/>
<comment type="caution">
    <text evidence="3">The sequence shown here is derived from an EMBL/GenBank/DDBJ whole genome shotgun (WGS) entry which is preliminary data.</text>
</comment>
<dbReference type="STRING" id="1293891.TMES_08455"/>
<evidence type="ECO:0000256" key="2">
    <source>
        <dbReference type="SAM" id="SignalP"/>
    </source>
</evidence>
<evidence type="ECO:0000256" key="1">
    <source>
        <dbReference type="SAM" id="MobiDB-lite"/>
    </source>
</evidence>
<feature type="signal peptide" evidence="2">
    <location>
        <begin position="1"/>
        <end position="19"/>
    </location>
</feature>